<dbReference type="SUPFAM" id="SSF53474">
    <property type="entry name" value="alpha/beta-Hydrolases"/>
    <property type="match status" value="1"/>
</dbReference>
<evidence type="ECO:0000256" key="6">
    <source>
        <dbReference type="ARBA" id="ARBA00029605"/>
    </source>
</evidence>
<evidence type="ECO:0000256" key="1">
    <source>
        <dbReference type="ARBA" id="ARBA00001585"/>
    </source>
</evidence>
<dbReference type="AlphaFoldDB" id="D2MNQ6"/>
<dbReference type="NCBIfam" id="NF045945">
    <property type="entry name" value="ProImpepLactob"/>
    <property type="match status" value="1"/>
</dbReference>
<gene>
    <name evidence="10" type="primary">pepI</name>
    <name evidence="10" type="ORF">HMPREF9013_0717</name>
</gene>
<dbReference type="InterPro" id="IPR029058">
    <property type="entry name" value="AB_hydrolase_fold"/>
</dbReference>
<name>D2MNQ6_9FIRM</name>
<feature type="active site" description="Nucleophile" evidence="8">
    <location>
        <position position="102"/>
    </location>
</feature>
<accession>D2MNQ6</accession>
<evidence type="ECO:0000256" key="8">
    <source>
        <dbReference type="PIRSR" id="PIRSR005539-1"/>
    </source>
</evidence>
<dbReference type="PANTHER" id="PTHR43798">
    <property type="entry name" value="MONOACYLGLYCEROL LIPASE"/>
    <property type="match status" value="1"/>
</dbReference>
<dbReference type="Pfam" id="PF00561">
    <property type="entry name" value="Abhydrolase_1"/>
    <property type="match status" value="1"/>
</dbReference>
<keyword evidence="7 10" id="KW-0031">Aminopeptidase</keyword>
<dbReference type="InterPro" id="IPR002410">
    <property type="entry name" value="Peptidase_S33"/>
</dbReference>
<comment type="function">
    <text evidence="7">Releases the N-terminal proline from various substrates.</text>
</comment>
<dbReference type="Proteomes" id="UP000005017">
    <property type="component" value="Unassembled WGS sequence"/>
</dbReference>
<evidence type="ECO:0000256" key="2">
    <source>
        <dbReference type="ARBA" id="ARBA00010088"/>
    </source>
</evidence>
<dbReference type="PANTHER" id="PTHR43798:SF33">
    <property type="entry name" value="HYDROLASE, PUTATIVE (AFU_ORTHOLOGUE AFUA_2G14860)-RELATED"/>
    <property type="match status" value="1"/>
</dbReference>
<dbReference type="OrthoDB" id="53505at2"/>
<evidence type="ECO:0000313" key="10">
    <source>
        <dbReference type="EMBL" id="EFC05792.1"/>
    </source>
</evidence>
<dbReference type="PRINTS" id="PR00793">
    <property type="entry name" value="PROAMNOPTASE"/>
</dbReference>
<dbReference type="GO" id="GO:0016020">
    <property type="term" value="C:membrane"/>
    <property type="evidence" value="ECO:0007669"/>
    <property type="project" value="TreeGrafter"/>
</dbReference>
<dbReference type="GO" id="GO:0006508">
    <property type="term" value="P:proteolysis"/>
    <property type="evidence" value="ECO:0007669"/>
    <property type="project" value="UniProtKB-KW"/>
</dbReference>
<evidence type="ECO:0000256" key="5">
    <source>
        <dbReference type="ARBA" id="ARBA00022801"/>
    </source>
</evidence>
<protein>
    <recommendedName>
        <fullName evidence="4 7">Proline iminopeptidase</fullName>
        <shortName evidence="7">PIP</shortName>
        <ecNumber evidence="3 7">3.4.11.5</ecNumber>
    </recommendedName>
    <alternativeName>
        <fullName evidence="6 7">Prolyl aminopeptidase</fullName>
    </alternativeName>
</protein>
<dbReference type="EC" id="3.4.11.5" evidence="3 7"/>
<dbReference type="ESTHER" id="9firm-d2mnq6">
    <property type="family name" value="Proline_iminopeptidase"/>
</dbReference>
<dbReference type="InterPro" id="IPR050266">
    <property type="entry name" value="AB_hydrolase_sf"/>
</dbReference>
<organism evidence="10 11">
    <name type="scientific">Bulleidia extructa W1219</name>
    <dbReference type="NCBI Taxonomy" id="679192"/>
    <lineage>
        <taxon>Bacteria</taxon>
        <taxon>Bacillati</taxon>
        <taxon>Bacillota</taxon>
        <taxon>Erysipelotrichia</taxon>
        <taxon>Erysipelotrichales</taxon>
        <taxon>Erysipelotrichaceae</taxon>
        <taxon>Bulleidia</taxon>
    </lineage>
</organism>
<sequence>MEIKEGYMPFQGYQTYYRLIGNPQNPTIVFLHGGPGSTHNYFEVFDSLAEEGYCLVMYDQLGCGLSYVDHHPELWKIETWVEELKALRDYLHLDKIHLLGQSWGGMLALEYILHHQPKGIESLILSSTLSSASLWAKEQHRWIRYLSLEDQEAIQQAEKEKNFSSIAYQEANDHFMKWHCGDFSNDRWACLQREKKIGKESYLVAWGPNEYCPMGTLSTFEVSDELEMISCPTLIISGTEDLCSPVVAKTMFDRIPCAKWELVSDARHMVFVDQFERYQSIMKDWLG</sequence>
<comment type="caution">
    <text evidence="10">The sequence shown here is derived from an EMBL/GenBank/DDBJ whole genome shotgun (WGS) entry which is preliminary data.</text>
</comment>
<evidence type="ECO:0000256" key="4">
    <source>
        <dbReference type="ARBA" id="ARBA00021843"/>
    </source>
</evidence>
<feature type="domain" description="AB hydrolase-1" evidence="9">
    <location>
        <begin position="26"/>
        <end position="273"/>
    </location>
</feature>
<dbReference type="InterPro" id="IPR000073">
    <property type="entry name" value="AB_hydrolase_1"/>
</dbReference>
<reference evidence="11" key="1">
    <citation type="submission" date="2009-12" db="EMBL/GenBank/DDBJ databases">
        <title>Sequence of Clostridiales genomosp. BVAB3 str. UPII9-5.</title>
        <authorList>
            <person name="Madupu R."/>
            <person name="Durkin A.S."/>
            <person name="Torralba M."/>
            <person name="Methe B."/>
            <person name="Sutton G.G."/>
            <person name="Strausberg R.L."/>
            <person name="Nelson K.E."/>
        </authorList>
    </citation>
    <scope>NUCLEOTIDE SEQUENCE [LARGE SCALE GENOMIC DNA]</scope>
    <source>
        <strain evidence="11">W1219</strain>
    </source>
</reference>
<dbReference type="InterPro" id="IPR005945">
    <property type="entry name" value="Pro_imino_pep"/>
</dbReference>
<dbReference type="STRING" id="679192.HMPREF9013_0717"/>
<comment type="catalytic activity">
    <reaction evidence="1 7">
        <text>Release of N-terminal proline from a peptide.</text>
        <dbReference type="EC" id="3.4.11.5"/>
    </reaction>
</comment>
<feature type="active site" description="Proton donor" evidence="8">
    <location>
        <position position="268"/>
    </location>
</feature>
<dbReference type="EMBL" id="ADFR01000007">
    <property type="protein sequence ID" value="EFC05792.1"/>
    <property type="molecule type" value="Genomic_DNA"/>
</dbReference>
<keyword evidence="5 7" id="KW-0378">Hydrolase</keyword>
<evidence type="ECO:0000256" key="7">
    <source>
        <dbReference type="PIRNR" id="PIRNR005539"/>
    </source>
</evidence>
<feature type="active site" evidence="8">
    <location>
        <position position="241"/>
    </location>
</feature>
<dbReference type="PIRSF" id="PIRSF005539">
    <property type="entry name" value="Pept_S33_TRI_F1"/>
    <property type="match status" value="1"/>
</dbReference>
<proteinExistence type="inferred from homology"/>
<keyword evidence="11" id="KW-1185">Reference proteome</keyword>
<evidence type="ECO:0000259" key="9">
    <source>
        <dbReference type="Pfam" id="PF00561"/>
    </source>
</evidence>
<comment type="similarity">
    <text evidence="2 7">Belongs to the peptidase S33 family.</text>
</comment>
<evidence type="ECO:0000256" key="3">
    <source>
        <dbReference type="ARBA" id="ARBA00012568"/>
    </source>
</evidence>
<dbReference type="eggNOG" id="COG2267">
    <property type="taxonomic scope" value="Bacteria"/>
</dbReference>
<dbReference type="Gene3D" id="3.40.50.1820">
    <property type="entry name" value="alpha/beta hydrolase"/>
    <property type="match status" value="1"/>
</dbReference>
<evidence type="ECO:0000313" key="11">
    <source>
        <dbReference type="Proteomes" id="UP000005017"/>
    </source>
</evidence>
<keyword evidence="7" id="KW-0645">Protease</keyword>
<dbReference type="RefSeq" id="WP_006627124.1">
    <property type="nucleotide sequence ID" value="NZ_ADFR01000007.1"/>
</dbReference>
<dbReference type="NCBIfam" id="TIGR01250">
    <property type="entry name" value="pro_imino_pep_2"/>
    <property type="match status" value="1"/>
</dbReference>
<dbReference type="MEROPS" id="S33.021"/>
<dbReference type="GO" id="GO:0004177">
    <property type="term" value="F:aminopeptidase activity"/>
    <property type="evidence" value="ECO:0007669"/>
    <property type="project" value="UniProtKB-KW"/>
</dbReference>